<comment type="caution">
    <text evidence="2">The sequence shown here is derived from an EMBL/GenBank/DDBJ whole genome shotgun (WGS) entry which is preliminary data.</text>
</comment>
<reference evidence="2 3" key="1">
    <citation type="submission" date="2018-04" db="EMBL/GenBank/DDBJ databases">
        <title>Novel Campyloabacter and Helicobacter Species and Strains.</title>
        <authorList>
            <person name="Mannion A.J."/>
            <person name="Shen Z."/>
            <person name="Fox J.G."/>
        </authorList>
    </citation>
    <scope>NUCLEOTIDE SEQUENCE [LARGE SCALE GENOMIC DNA]</scope>
    <source>
        <strain evidence="2 3">MIT 04-9362</strain>
    </source>
</reference>
<evidence type="ECO:0000313" key="2">
    <source>
        <dbReference type="EMBL" id="RDU72794.1"/>
    </source>
</evidence>
<evidence type="ECO:0000256" key="1">
    <source>
        <dbReference type="SAM" id="SignalP"/>
    </source>
</evidence>
<sequence length="162" mass="18686">MKKSICFIILFFMFVFCGCNSFFSNSYTLDVVAEKKVQASRKGEILKDQKVVLVATAMHLNDVNAVAYRGREYFFVEIYDEGQLNGYIDYKLNGLSPLWVREIQSDEFDKILKPNNKWSKCYLVAFKSVGKLESREMLLKMEVIGVGAMSFDFGFKSLPMQF</sequence>
<gene>
    <name evidence="2" type="ORF">CQA57_06295</name>
</gene>
<organism evidence="2 3">
    <name type="scientific">Helicobacter anseris</name>
    <dbReference type="NCBI Taxonomy" id="375926"/>
    <lineage>
        <taxon>Bacteria</taxon>
        <taxon>Pseudomonadati</taxon>
        <taxon>Campylobacterota</taxon>
        <taxon>Epsilonproteobacteria</taxon>
        <taxon>Campylobacterales</taxon>
        <taxon>Helicobacteraceae</taxon>
        <taxon>Helicobacter</taxon>
    </lineage>
</organism>
<name>A0A3D8J7C6_9HELI</name>
<feature type="chain" id="PRO_5017614128" description="Lipoprotein" evidence="1">
    <location>
        <begin position="22"/>
        <end position="162"/>
    </location>
</feature>
<dbReference type="OrthoDB" id="5323923at2"/>
<dbReference type="EMBL" id="NXLX01000016">
    <property type="protein sequence ID" value="RDU72794.1"/>
    <property type="molecule type" value="Genomic_DNA"/>
</dbReference>
<accession>A0A3D8J7C6</accession>
<proteinExistence type="predicted"/>
<evidence type="ECO:0008006" key="4">
    <source>
        <dbReference type="Google" id="ProtNLM"/>
    </source>
</evidence>
<dbReference type="Proteomes" id="UP000256695">
    <property type="component" value="Unassembled WGS sequence"/>
</dbReference>
<keyword evidence="1" id="KW-0732">Signal</keyword>
<evidence type="ECO:0000313" key="3">
    <source>
        <dbReference type="Proteomes" id="UP000256695"/>
    </source>
</evidence>
<dbReference type="AlphaFoldDB" id="A0A3D8J7C6"/>
<dbReference type="RefSeq" id="WP_115579385.1">
    <property type="nucleotide sequence ID" value="NZ_NXLX01000016.1"/>
</dbReference>
<keyword evidence="3" id="KW-1185">Reference proteome</keyword>
<protein>
    <recommendedName>
        <fullName evidence="4">Lipoprotein</fullName>
    </recommendedName>
</protein>
<feature type="signal peptide" evidence="1">
    <location>
        <begin position="1"/>
        <end position="21"/>
    </location>
</feature>
<dbReference type="PROSITE" id="PS51257">
    <property type="entry name" value="PROKAR_LIPOPROTEIN"/>
    <property type="match status" value="1"/>
</dbReference>